<protein>
    <submittedName>
        <fullName evidence="2">Uncharacterized protein</fullName>
    </submittedName>
</protein>
<feature type="compositionally biased region" description="Polar residues" evidence="1">
    <location>
        <begin position="12"/>
        <end position="26"/>
    </location>
</feature>
<feature type="region of interest" description="Disordered" evidence="1">
    <location>
        <begin position="187"/>
        <end position="239"/>
    </location>
</feature>
<evidence type="ECO:0000256" key="1">
    <source>
        <dbReference type="SAM" id="MobiDB-lite"/>
    </source>
</evidence>
<evidence type="ECO:0000313" key="2">
    <source>
        <dbReference type="EMBL" id="KAF3833404.1"/>
    </source>
</evidence>
<feature type="compositionally biased region" description="Polar residues" evidence="1">
    <location>
        <begin position="199"/>
        <end position="212"/>
    </location>
</feature>
<feature type="compositionally biased region" description="Low complexity" evidence="1">
    <location>
        <begin position="344"/>
        <end position="354"/>
    </location>
</feature>
<evidence type="ECO:0000313" key="3">
    <source>
        <dbReference type="Proteomes" id="UP000518266"/>
    </source>
</evidence>
<dbReference type="AlphaFoldDB" id="A0A7J5X8S3"/>
<feature type="compositionally biased region" description="Polar residues" evidence="1">
    <location>
        <begin position="222"/>
        <end position="231"/>
    </location>
</feature>
<sequence>MGRESVFLMSGGRSSEVTRLAATNQRQRVEFAGAAERDDEQQTADQTPDDSSSDHSGGNDHWTALLIAAVATVVLRIAHPRLKHTALHYLAVEVPGLAEEAVLLVGSIGAAVLVVAAVRSRVTRSVSGAGEFILLTRRTVQLIPSVRTVPVTVTALLLSVASPVTPAGNLPGQAEPVHLKHRERGSSATVHLKHRGVHQRQSTLNTEGSSETVHLKYRGVHQRQSTLNTEGDSPGRKGTHLVGSVEASGGVDLVGVEVDAQLSRGGNHGNRCPGVEGGQNAQQAARVLLQTVVHLHVISVPRPVQLKVREPQDHLGGRGVSEGAGELVQAAGGEGEGESRHSSSSELSPHSSIELQRHQSGTHFPLEQWNWSHHILVPRGNLRGDQNL</sequence>
<dbReference type="Proteomes" id="UP000518266">
    <property type="component" value="Unassembled WGS sequence"/>
</dbReference>
<organism evidence="2 3">
    <name type="scientific">Dissostichus mawsoni</name>
    <name type="common">Antarctic cod</name>
    <dbReference type="NCBI Taxonomy" id="36200"/>
    <lineage>
        <taxon>Eukaryota</taxon>
        <taxon>Metazoa</taxon>
        <taxon>Chordata</taxon>
        <taxon>Craniata</taxon>
        <taxon>Vertebrata</taxon>
        <taxon>Euteleostomi</taxon>
        <taxon>Actinopterygii</taxon>
        <taxon>Neopterygii</taxon>
        <taxon>Teleostei</taxon>
        <taxon>Neoteleostei</taxon>
        <taxon>Acanthomorphata</taxon>
        <taxon>Eupercaria</taxon>
        <taxon>Perciformes</taxon>
        <taxon>Notothenioidei</taxon>
        <taxon>Nototheniidae</taxon>
        <taxon>Dissostichus</taxon>
    </lineage>
</organism>
<dbReference type="EMBL" id="JAAKFY010000026">
    <property type="protein sequence ID" value="KAF3833404.1"/>
    <property type="molecule type" value="Genomic_DNA"/>
</dbReference>
<keyword evidence="3" id="KW-1185">Reference proteome</keyword>
<reference evidence="2 3" key="1">
    <citation type="submission" date="2020-03" db="EMBL/GenBank/DDBJ databases">
        <title>Dissostichus mawsoni Genome sequencing and assembly.</title>
        <authorList>
            <person name="Park H."/>
        </authorList>
    </citation>
    <scope>NUCLEOTIDE SEQUENCE [LARGE SCALE GENOMIC DNA]</scope>
    <source>
        <strain evidence="2">DM0001</strain>
        <tissue evidence="2">Muscle</tissue>
    </source>
</reference>
<accession>A0A7J5X8S3</accession>
<gene>
    <name evidence="2" type="ORF">F7725_024608</name>
</gene>
<feature type="region of interest" description="Disordered" evidence="1">
    <location>
        <begin position="1"/>
        <end position="57"/>
    </location>
</feature>
<proteinExistence type="predicted"/>
<comment type="caution">
    <text evidence="2">The sequence shown here is derived from an EMBL/GenBank/DDBJ whole genome shotgun (WGS) entry which is preliminary data.</text>
</comment>
<name>A0A7J5X8S3_DISMA</name>
<feature type="region of interest" description="Disordered" evidence="1">
    <location>
        <begin position="329"/>
        <end position="356"/>
    </location>
</feature>